<protein>
    <submittedName>
        <fullName evidence="2">VWA domain-containing protein</fullName>
    </submittedName>
</protein>
<gene>
    <name evidence="2" type="ORF">LSG31_10440</name>
</gene>
<dbReference type="EMBL" id="CP089291">
    <property type="protein sequence ID" value="UOF92532.1"/>
    <property type="molecule type" value="Genomic_DNA"/>
</dbReference>
<name>A0ABY4CPV9_9BACL</name>
<dbReference type="PROSITE" id="PS50234">
    <property type="entry name" value="VWFA"/>
    <property type="match status" value="1"/>
</dbReference>
<accession>A0ABY4CPV9</accession>
<dbReference type="Proteomes" id="UP000830167">
    <property type="component" value="Chromosome"/>
</dbReference>
<proteinExistence type="predicted"/>
<dbReference type="InterPro" id="IPR019303">
    <property type="entry name" value="vWA_TerF_C"/>
</dbReference>
<evidence type="ECO:0000259" key="1">
    <source>
        <dbReference type="PROSITE" id="PS50234"/>
    </source>
</evidence>
<reference evidence="2" key="1">
    <citation type="submission" date="2021-12" db="EMBL/GenBank/DDBJ databases">
        <title>Alicyclobacillaceae gen. nov., sp. nov., isolated from chalcocite enrichment system.</title>
        <authorList>
            <person name="Jiang Z."/>
        </authorList>
    </citation>
    <scope>NUCLEOTIDE SEQUENCE</scope>
    <source>
        <strain evidence="2">MYW30-H2</strain>
    </source>
</reference>
<sequence>MARFRALDEVQIVQSHKNHPFHNIYGAVEGDMVYINMEAIDHLKKGMTTQRDMYLVVDISGSMEQYYKRKGFFSNKPSEIETLISTIVDSVAPYDDDGIDVLFFGSFMVYRANISSASEVPNAVERAMRSRGAFSSTMPIDSFKAITAQMEEKHRPATVFFLTDGAMDDDGDALRNYYKNVLHTKWKTRDWFYCYSIEFGDSAEGALNVLDGLFPPEQGPEDLFDLENVDNLSKITEVLRQVGAMSAIGSNDELVATVSNGCVIDMVNADLISGGQQSIAGSINQVMSFRVRANQPFELSIRMAGYEEMKLVCTPKGFDVDIRVA</sequence>
<evidence type="ECO:0000313" key="2">
    <source>
        <dbReference type="EMBL" id="UOF92532.1"/>
    </source>
</evidence>
<organism evidence="2 3">
    <name type="scientific">Fodinisporobacter ferrooxydans</name>
    <dbReference type="NCBI Taxonomy" id="2901836"/>
    <lineage>
        <taxon>Bacteria</taxon>
        <taxon>Bacillati</taxon>
        <taxon>Bacillota</taxon>
        <taxon>Bacilli</taxon>
        <taxon>Bacillales</taxon>
        <taxon>Alicyclobacillaceae</taxon>
        <taxon>Fodinisporobacter</taxon>
    </lineage>
</organism>
<dbReference type="SUPFAM" id="SSF53300">
    <property type="entry name" value="vWA-like"/>
    <property type="match status" value="1"/>
</dbReference>
<dbReference type="RefSeq" id="WP_347439201.1">
    <property type="nucleotide sequence ID" value="NZ_CP089291.1"/>
</dbReference>
<keyword evidence="3" id="KW-1185">Reference proteome</keyword>
<dbReference type="InterPro" id="IPR036465">
    <property type="entry name" value="vWFA_dom_sf"/>
</dbReference>
<evidence type="ECO:0000313" key="3">
    <source>
        <dbReference type="Proteomes" id="UP000830167"/>
    </source>
</evidence>
<feature type="domain" description="VWFA" evidence="1">
    <location>
        <begin position="52"/>
        <end position="239"/>
    </location>
</feature>
<dbReference type="Gene3D" id="3.40.50.410">
    <property type="entry name" value="von Willebrand factor, type A domain"/>
    <property type="match status" value="1"/>
</dbReference>
<dbReference type="Pfam" id="PF10138">
    <property type="entry name" value="vWA-TerF-like"/>
    <property type="match status" value="1"/>
</dbReference>
<dbReference type="InterPro" id="IPR002035">
    <property type="entry name" value="VWF_A"/>
</dbReference>